<keyword evidence="5" id="KW-0539">Nucleus</keyword>
<evidence type="ECO:0000313" key="7">
    <source>
        <dbReference type="EMBL" id="KAF2679418.1"/>
    </source>
</evidence>
<evidence type="ECO:0000256" key="4">
    <source>
        <dbReference type="ARBA" id="ARBA00023163"/>
    </source>
</evidence>
<dbReference type="GO" id="GO:0008270">
    <property type="term" value="F:zinc ion binding"/>
    <property type="evidence" value="ECO:0007669"/>
    <property type="project" value="InterPro"/>
</dbReference>
<gene>
    <name evidence="7" type="ORF">K458DRAFT_116077</name>
</gene>
<dbReference type="InterPro" id="IPR007219">
    <property type="entry name" value="XnlR_reg_dom"/>
</dbReference>
<dbReference type="PANTHER" id="PTHR47338">
    <property type="entry name" value="ZN(II)2CYS6 TRANSCRIPTION FACTOR (EUROFUNG)-RELATED"/>
    <property type="match status" value="1"/>
</dbReference>
<evidence type="ECO:0000256" key="5">
    <source>
        <dbReference type="ARBA" id="ARBA00023242"/>
    </source>
</evidence>
<dbReference type="CDD" id="cd12148">
    <property type="entry name" value="fungal_TF_MHR"/>
    <property type="match status" value="1"/>
</dbReference>
<dbReference type="PROSITE" id="PS50048">
    <property type="entry name" value="ZN2_CY6_FUNGAL_2"/>
    <property type="match status" value="1"/>
</dbReference>
<dbReference type="GO" id="GO:0005634">
    <property type="term" value="C:nucleus"/>
    <property type="evidence" value="ECO:0007669"/>
    <property type="project" value="UniProtKB-SubCell"/>
</dbReference>
<evidence type="ECO:0000256" key="2">
    <source>
        <dbReference type="ARBA" id="ARBA00022723"/>
    </source>
</evidence>
<dbReference type="OrthoDB" id="3862662at2759"/>
<proteinExistence type="predicted"/>
<dbReference type="InterPro" id="IPR050815">
    <property type="entry name" value="TF_fung"/>
</dbReference>
<protein>
    <recommendedName>
        <fullName evidence="6">Zn(2)-C6 fungal-type domain-containing protein</fullName>
    </recommendedName>
</protein>
<comment type="subcellular location">
    <subcellularLocation>
        <location evidence="1">Nucleus</location>
    </subcellularLocation>
</comment>
<dbReference type="InterPro" id="IPR036864">
    <property type="entry name" value="Zn2-C6_fun-type_DNA-bd_sf"/>
</dbReference>
<dbReference type="GO" id="GO:0003677">
    <property type="term" value="F:DNA binding"/>
    <property type="evidence" value="ECO:0007669"/>
    <property type="project" value="InterPro"/>
</dbReference>
<dbReference type="GO" id="GO:0000981">
    <property type="term" value="F:DNA-binding transcription factor activity, RNA polymerase II-specific"/>
    <property type="evidence" value="ECO:0007669"/>
    <property type="project" value="InterPro"/>
</dbReference>
<dbReference type="Pfam" id="PF00172">
    <property type="entry name" value="Zn_clus"/>
    <property type="match status" value="1"/>
</dbReference>
<dbReference type="Pfam" id="PF04082">
    <property type="entry name" value="Fungal_trans"/>
    <property type="match status" value="1"/>
</dbReference>
<name>A0A6G1IMU5_9PLEO</name>
<dbReference type="InterPro" id="IPR001138">
    <property type="entry name" value="Zn2Cys6_DnaBD"/>
</dbReference>
<dbReference type="Proteomes" id="UP000799291">
    <property type="component" value="Unassembled WGS sequence"/>
</dbReference>
<dbReference type="Gene3D" id="4.10.240.10">
    <property type="entry name" value="Zn(2)-C6 fungal-type DNA-binding domain"/>
    <property type="match status" value="1"/>
</dbReference>
<sequence length="627" mass="70076">MENPSEGRRLSKTVCILCRQRKIRCNRKLPKCESCFRAGVDCEYIVVKNKPGLRAGYVSELEERLAKLEREVQQLKDHGTGAHPTLVDINSVATSSSSGHSLPDAPASIAHMSPRSARCSPSDFDPLTPNILDELCMAWFEKYHAWFPILHQLSLLEVLQTSPVLANTVHHIVFKAIASVTIPHSYHSDSLTSDQRRTLPEDLRSQVVIEAISQLSLQSLQAVLILTIRDYGCGRLSEFWNLIALAKRMGTQLGLRDLVANHCDNFNQVSTIPPRMLPLPVSLINREEKIRAYWMTEVLDGSSTIGAAWNLNISKPEATGLLPCSDTVWSFPEAIISAWSFGDCEMSSAYSLYVMLVTNELFHVHRFLQQSFDTQSATERARRQSECRSVDEALIAWRARFATTQVRINSENGGAFDPNVVLTHCALDLATISLYQRLAIPPAGLEEAQGPWYHAIQRCLDACDSITTVLRALLDTHLENISPLIISCIFVAARFFLVHAKLLNVEIPRNLDLLVYSLKTCGLRWSYALRLEKVIRTATADHKMPTTMSSLPVQFYDLQYSYLDIDEALRVWAEGLEPWMHLAGLEHPALDANAILMPNVNLTGMTAADDRANFMPVAGQLDTAQLA</sequence>
<dbReference type="EMBL" id="MU005603">
    <property type="protein sequence ID" value="KAF2679418.1"/>
    <property type="molecule type" value="Genomic_DNA"/>
</dbReference>
<keyword evidence="8" id="KW-1185">Reference proteome</keyword>
<dbReference type="SUPFAM" id="SSF57701">
    <property type="entry name" value="Zn2/Cys6 DNA-binding domain"/>
    <property type="match status" value="1"/>
</dbReference>
<dbReference type="SMART" id="SM00066">
    <property type="entry name" value="GAL4"/>
    <property type="match status" value="1"/>
</dbReference>
<reference evidence="7" key="1">
    <citation type="journal article" date="2020" name="Stud. Mycol.">
        <title>101 Dothideomycetes genomes: a test case for predicting lifestyles and emergence of pathogens.</title>
        <authorList>
            <person name="Haridas S."/>
            <person name="Albert R."/>
            <person name="Binder M."/>
            <person name="Bloem J."/>
            <person name="Labutti K."/>
            <person name="Salamov A."/>
            <person name="Andreopoulos B."/>
            <person name="Baker S."/>
            <person name="Barry K."/>
            <person name="Bills G."/>
            <person name="Bluhm B."/>
            <person name="Cannon C."/>
            <person name="Castanera R."/>
            <person name="Culley D."/>
            <person name="Daum C."/>
            <person name="Ezra D."/>
            <person name="Gonzalez J."/>
            <person name="Henrissat B."/>
            <person name="Kuo A."/>
            <person name="Liang C."/>
            <person name="Lipzen A."/>
            <person name="Lutzoni F."/>
            <person name="Magnuson J."/>
            <person name="Mondo S."/>
            <person name="Nolan M."/>
            <person name="Ohm R."/>
            <person name="Pangilinan J."/>
            <person name="Park H.-J."/>
            <person name="Ramirez L."/>
            <person name="Alfaro M."/>
            <person name="Sun H."/>
            <person name="Tritt A."/>
            <person name="Yoshinaga Y."/>
            <person name="Zwiers L.-H."/>
            <person name="Turgeon B."/>
            <person name="Goodwin S."/>
            <person name="Spatafora J."/>
            <person name="Crous P."/>
            <person name="Grigoriev I."/>
        </authorList>
    </citation>
    <scope>NUCLEOTIDE SEQUENCE</scope>
    <source>
        <strain evidence="7">CBS 122367</strain>
    </source>
</reference>
<dbReference type="GO" id="GO:0006351">
    <property type="term" value="P:DNA-templated transcription"/>
    <property type="evidence" value="ECO:0007669"/>
    <property type="project" value="InterPro"/>
</dbReference>
<dbReference type="CDD" id="cd00067">
    <property type="entry name" value="GAL4"/>
    <property type="match status" value="1"/>
</dbReference>
<evidence type="ECO:0000256" key="1">
    <source>
        <dbReference type="ARBA" id="ARBA00004123"/>
    </source>
</evidence>
<dbReference type="PROSITE" id="PS00463">
    <property type="entry name" value="ZN2_CY6_FUNGAL_1"/>
    <property type="match status" value="1"/>
</dbReference>
<evidence type="ECO:0000313" key="8">
    <source>
        <dbReference type="Proteomes" id="UP000799291"/>
    </source>
</evidence>
<keyword evidence="4" id="KW-0804">Transcription</keyword>
<dbReference type="PANTHER" id="PTHR47338:SF20">
    <property type="entry name" value="ZN(II)2CYS6 TRANSCRIPTION FACTOR (EUROFUNG)"/>
    <property type="match status" value="1"/>
</dbReference>
<accession>A0A6G1IMU5</accession>
<organism evidence="7 8">
    <name type="scientific">Lentithecium fluviatile CBS 122367</name>
    <dbReference type="NCBI Taxonomy" id="1168545"/>
    <lineage>
        <taxon>Eukaryota</taxon>
        <taxon>Fungi</taxon>
        <taxon>Dikarya</taxon>
        <taxon>Ascomycota</taxon>
        <taxon>Pezizomycotina</taxon>
        <taxon>Dothideomycetes</taxon>
        <taxon>Pleosporomycetidae</taxon>
        <taxon>Pleosporales</taxon>
        <taxon>Massarineae</taxon>
        <taxon>Lentitheciaceae</taxon>
        <taxon>Lentithecium</taxon>
    </lineage>
</organism>
<keyword evidence="2" id="KW-0479">Metal-binding</keyword>
<dbReference type="AlphaFoldDB" id="A0A6G1IMU5"/>
<keyword evidence="3" id="KW-0805">Transcription regulation</keyword>
<evidence type="ECO:0000259" key="6">
    <source>
        <dbReference type="PROSITE" id="PS50048"/>
    </source>
</evidence>
<evidence type="ECO:0000256" key="3">
    <source>
        <dbReference type="ARBA" id="ARBA00023015"/>
    </source>
</evidence>
<feature type="domain" description="Zn(2)-C6 fungal-type" evidence="6">
    <location>
        <begin position="14"/>
        <end position="44"/>
    </location>
</feature>